<organism evidence="3">
    <name type="scientific">Brugia timori</name>
    <dbReference type="NCBI Taxonomy" id="42155"/>
    <lineage>
        <taxon>Eukaryota</taxon>
        <taxon>Metazoa</taxon>
        <taxon>Ecdysozoa</taxon>
        <taxon>Nematoda</taxon>
        <taxon>Chromadorea</taxon>
        <taxon>Rhabditida</taxon>
        <taxon>Spirurina</taxon>
        <taxon>Spiruromorpha</taxon>
        <taxon>Filarioidea</taxon>
        <taxon>Onchocercidae</taxon>
        <taxon>Brugia</taxon>
    </lineage>
</organism>
<evidence type="ECO:0000313" key="1">
    <source>
        <dbReference type="EMBL" id="VDO22638.1"/>
    </source>
</evidence>
<reference evidence="3" key="1">
    <citation type="submission" date="2017-02" db="UniProtKB">
        <authorList>
            <consortium name="WormBaseParasite"/>
        </authorList>
    </citation>
    <scope>IDENTIFICATION</scope>
</reference>
<sequence>VGKYVKKERTVFHPFLENIGSCTICGLTDHTEDFCPDTPNYSNLVKRLLPVTYKWTIKKEKAFENFHRQDSWGSFGDEYH</sequence>
<dbReference type="WBParaSite" id="BTMF_0000871601-mRNA-1">
    <property type="protein sequence ID" value="BTMF_0000871601-mRNA-1"/>
    <property type="gene ID" value="BTMF_0000871601"/>
</dbReference>
<evidence type="ECO:0000313" key="3">
    <source>
        <dbReference type="WBParaSite" id="BTMF_0000871601-mRNA-1"/>
    </source>
</evidence>
<gene>
    <name evidence="1" type="ORF">BTMF_LOCUS6767</name>
</gene>
<evidence type="ECO:0000313" key="2">
    <source>
        <dbReference type="Proteomes" id="UP000280834"/>
    </source>
</evidence>
<dbReference type="EMBL" id="UZAG01015701">
    <property type="protein sequence ID" value="VDO22638.1"/>
    <property type="molecule type" value="Genomic_DNA"/>
</dbReference>
<dbReference type="STRING" id="42155.A0A0R3QLY1"/>
<protein>
    <submittedName>
        <fullName evidence="3">Zf-CCHC_4 domain-containing protein</fullName>
    </submittedName>
</protein>
<accession>A0A0R3QLY1</accession>
<name>A0A0R3QLY1_9BILA</name>
<reference evidence="1 2" key="2">
    <citation type="submission" date="2018-11" db="EMBL/GenBank/DDBJ databases">
        <authorList>
            <consortium name="Pathogen Informatics"/>
        </authorList>
    </citation>
    <scope>NUCLEOTIDE SEQUENCE [LARGE SCALE GENOMIC DNA]</scope>
</reference>
<dbReference type="AlphaFoldDB" id="A0A0R3QLY1"/>
<proteinExistence type="predicted"/>
<dbReference type="Proteomes" id="UP000280834">
    <property type="component" value="Unassembled WGS sequence"/>
</dbReference>
<keyword evidence="2" id="KW-1185">Reference proteome</keyword>